<sequence>MKATRRTKNRRRSQKPDRYSYDLTAAGAWTSPAPRVAIASAPVITKNVKRMVIKKEVRIKEEKWDFT</sequence>
<protein>
    <submittedName>
        <fullName evidence="1">Uncharacterized protein</fullName>
    </submittedName>
</protein>
<keyword evidence="2" id="KW-1185">Reference proteome</keyword>
<gene>
    <name evidence="1" type="primary">RvY_00388-1</name>
    <name evidence="1" type="synonym">RvY_00388.1</name>
    <name evidence="1" type="ORF">RvY_00388</name>
</gene>
<reference evidence="1 2" key="1">
    <citation type="journal article" date="2016" name="Nat. Commun.">
        <title>Extremotolerant tardigrade genome and improved radiotolerance of human cultured cells by tardigrade-unique protein.</title>
        <authorList>
            <person name="Hashimoto T."/>
            <person name="Horikawa D.D."/>
            <person name="Saito Y."/>
            <person name="Kuwahara H."/>
            <person name="Kozuka-Hata H."/>
            <person name="Shin-I T."/>
            <person name="Minakuchi Y."/>
            <person name="Ohishi K."/>
            <person name="Motoyama A."/>
            <person name="Aizu T."/>
            <person name="Enomoto A."/>
            <person name="Kondo K."/>
            <person name="Tanaka S."/>
            <person name="Hara Y."/>
            <person name="Koshikawa S."/>
            <person name="Sagara H."/>
            <person name="Miura T."/>
            <person name="Yokobori S."/>
            <person name="Miyagawa K."/>
            <person name="Suzuki Y."/>
            <person name="Kubo T."/>
            <person name="Oyama M."/>
            <person name="Kohara Y."/>
            <person name="Fujiyama A."/>
            <person name="Arakawa K."/>
            <person name="Katayama T."/>
            <person name="Toyoda A."/>
            <person name="Kunieda T."/>
        </authorList>
    </citation>
    <scope>NUCLEOTIDE SEQUENCE [LARGE SCALE GENOMIC DNA]</scope>
    <source>
        <strain evidence="1 2">YOKOZUNA-1</strain>
    </source>
</reference>
<evidence type="ECO:0000313" key="1">
    <source>
        <dbReference type="EMBL" id="GAU87558.1"/>
    </source>
</evidence>
<comment type="caution">
    <text evidence="1">The sequence shown here is derived from an EMBL/GenBank/DDBJ whole genome shotgun (WGS) entry which is preliminary data.</text>
</comment>
<evidence type="ECO:0000313" key="2">
    <source>
        <dbReference type="Proteomes" id="UP000186922"/>
    </source>
</evidence>
<dbReference type="EMBL" id="BDGG01000001">
    <property type="protein sequence ID" value="GAU87558.1"/>
    <property type="molecule type" value="Genomic_DNA"/>
</dbReference>
<proteinExistence type="predicted"/>
<dbReference type="AlphaFoldDB" id="A0A1D1UN20"/>
<organism evidence="1 2">
    <name type="scientific">Ramazzottius varieornatus</name>
    <name type="common">Water bear</name>
    <name type="synonym">Tardigrade</name>
    <dbReference type="NCBI Taxonomy" id="947166"/>
    <lineage>
        <taxon>Eukaryota</taxon>
        <taxon>Metazoa</taxon>
        <taxon>Ecdysozoa</taxon>
        <taxon>Tardigrada</taxon>
        <taxon>Eutardigrada</taxon>
        <taxon>Parachela</taxon>
        <taxon>Hypsibioidea</taxon>
        <taxon>Ramazzottiidae</taxon>
        <taxon>Ramazzottius</taxon>
    </lineage>
</organism>
<name>A0A1D1UN20_RAMVA</name>
<accession>A0A1D1UN20</accession>
<dbReference type="Proteomes" id="UP000186922">
    <property type="component" value="Unassembled WGS sequence"/>
</dbReference>